<gene>
    <name evidence="5" type="primary">LOC117569830</name>
</gene>
<evidence type="ECO:0000256" key="1">
    <source>
        <dbReference type="ARBA" id="ARBA00038090"/>
    </source>
</evidence>
<feature type="region of interest" description="Disordered" evidence="2">
    <location>
        <begin position="180"/>
        <end position="199"/>
    </location>
</feature>
<proteinExistence type="inferred from homology"/>
<reference evidence="5" key="1">
    <citation type="submission" date="2025-08" db="UniProtKB">
        <authorList>
            <consortium name="RefSeq"/>
        </authorList>
    </citation>
    <scope>IDENTIFICATION</scope>
    <source>
        <strain evidence="5">15112-1751.03</strain>
        <tissue evidence="5">Whole Adult</tissue>
    </source>
</reference>
<dbReference type="InterPro" id="IPR019191">
    <property type="entry name" value="Essential_protein_Yae1_N"/>
</dbReference>
<dbReference type="OrthoDB" id="48036at2759"/>
<dbReference type="InterPro" id="IPR052436">
    <property type="entry name" value="LTO1_adapter"/>
</dbReference>
<evidence type="ECO:0000259" key="3">
    <source>
        <dbReference type="Pfam" id="PF09811"/>
    </source>
</evidence>
<comment type="similarity">
    <text evidence="1">Belongs to the LTO1 family.</text>
</comment>
<organism evidence="4 5">
    <name type="scientific">Drosophila albomicans</name>
    <name type="common">Fruit fly</name>
    <dbReference type="NCBI Taxonomy" id="7291"/>
    <lineage>
        <taxon>Eukaryota</taxon>
        <taxon>Metazoa</taxon>
        <taxon>Ecdysozoa</taxon>
        <taxon>Arthropoda</taxon>
        <taxon>Hexapoda</taxon>
        <taxon>Insecta</taxon>
        <taxon>Pterygota</taxon>
        <taxon>Neoptera</taxon>
        <taxon>Endopterygota</taxon>
        <taxon>Diptera</taxon>
        <taxon>Brachycera</taxon>
        <taxon>Muscomorpha</taxon>
        <taxon>Ephydroidea</taxon>
        <taxon>Drosophilidae</taxon>
        <taxon>Drosophila</taxon>
    </lineage>
</organism>
<dbReference type="AlphaFoldDB" id="A0A6P8WTM5"/>
<dbReference type="RefSeq" id="XP_034107046.1">
    <property type="nucleotide sequence ID" value="XM_034251155.2"/>
</dbReference>
<name>A0A6P8WTM5_DROAB</name>
<evidence type="ECO:0000313" key="4">
    <source>
        <dbReference type="Proteomes" id="UP000515160"/>
    </source>
</evidence>
<dbReference type="Proteomes" id="UP000515160">
    <property type="component" value="Chromosome 3"/>
</dbReference>
<accession>A0A6P8WTM5</accession>
<keyword evidence="4" id="KW-1185">Reference proteome</keyword>
<dbReference type="PANTHER" id="PTHR28532">
    <property type="entry name" value="GEO13458P1"/>
    <property type="match status" value="1"/>
</dbReference>
<dbReference type="PANTHER" id="PTHR28532:SF1">
    <property type="entry name" value="ORAL CANCER OVEREXPRESSED 1"/>
    <property type="match status" value="1"/>
</dbReference>
<protein>
    <submittedName>
        <fullName evidence="5">Protein LTO1 homolog</fullName>
    </submittedName>
</protein>
<dbReference type="GeneID" id="117569830"/>
<evidence type="ECO:0000313" key="5">
    <source>
        <dbReference type="RefSeq" id="XP_034107046.1"/>
    </source>
</evidence>
<feature type="domain" description="Essential protein Yae1 N-terminal" evidence="3">
    <location>
        <begin position="85"/>
        <end position="123"/>
    </location>
</feature>
<evidence type="ECO:0000256" key="2">
    <source>
        <dbReference type="SAM" id="MobiDB-lite"/>
    </source>
</evidence>
<dbReference type="Pfam" id="PF09811">
    <property type="entry name" value="Yae1_N"/>
    <property type="match status" value="1"/>
</dbReference>
<sequence length="199" mass="22371">MNGLNGKLACQVLNFEGVRYRKSDFDYLYTNKRSGHTINTCGGVRYTLKLWSHCRHIATISMASDDINDLFDDILLTEETHARLGYEEGIRDGSTQGNQEGYQLGYAQGVQLGEELGGIYGQVVAQQQLEHTEKVQRTLQQLRTLIDQFPRNNDPEADIIGSVELIRNTHRRLTALLGTKKGRGAQELPTGAERKDLSF</sequence>